<dbReference type="CDD" id="cd03399">
    <property type="entry name" value="SPFH_flotillin"/>
    <property type="match status" value="1"/>
</dbReference>
<dbReference type="InParanoid" id="A0A482XPC3"/>
<dbReference type="GO" id="GO:0002020">
    <property type="term" value="F:protease binding"/>
    <property type="evidence" value="ECO:0007669"/>
    <property type="project" value="TreeGrafter"/>
</dbReference>
<dbReference type="Gene3D" id="3.30.479.30">
    <property type="entry name" value="Band 7 domain"/>
    <property type="match status" value="1"/>
</dbReference>
<dbReference type="PANTHER" id="PTHR13806">
    <property type="entry name" value="FLOTILLIN-RELATED"/>
    <property type="match status" value="1"/>
</dbReference>
<comment type="subcellular location">
    <subcellularLocation>
        <location evidence="1">Membrane</location>
    </subcellularLocation>
</comment>
<evidence type="ECO:0000256" key="2">
    <source>
        <dbReference type="ARBA" id="ARBA00007161"/>
    </source>
</evidence>
<dbReference type="GO" id="GO:2000049">
    <property type="term" value="P:positive regulation of cell-cell adhesion mediated by cadherin"/>
    <property type="evidence" value="ECO:0007669"/>
    <property type="project" value="TreeGrafter"/>
</dbReference>
<dbReference type="InterPro" id="IPR027705">
    <property type="entry name" value="Flotillin_fam"/>
</dbReference>
<dbReference type="InterPro" id="IPR031905">
    <property type="entry name" value="Flotillin_C"/>
</dbReference>
<protein>
    <recommendedName>
        <fullName evidence="5">Band 7 domain-containing protein</fullName>
    </recommendedName>
</protein>
<evidence type="ECO:0000256" key="4">
    <source>
        <dbReference type="RuleBase" id="RU366054"/>
    </source>
</evidence>
<dbReference type="GO" id="GO:0072659">
    <property type="term" value="P:protein localization to plasma membrane"/>
    <property type="evidence" value="ECO:0007669"/>
    <property type="project" value="TreeGrafter"/>
</dbReference>
<keyword evidence="7" id="KW-1185">Reference proteome</keyword>
<proteinExistence type="inferred from homology"/>
<dbReference type="EMBL" id="QKKF02003965">
    <property type="protein sequence ID" value="RZF47596.1"/>
    <property type="molecule type" value="Genomic_DNA"/>
</dbReference>
<dbReference type="FunFam" id="3.30.479.30:FF:000003">
    <property type="entry name" value="Flotillin 2"/>
    <property type="match status" value="1"/>
</dbReference>
<evidence type="ECO:0000313" key="7">
    <source>
        <dbReference type="Proteomes" id="UP000291343"/>
    </source>
</evidence>
<dbReference type="FunCoup" id="A0A482XPC3">
    <property type="interactions" value="7"/>
</dbReference>
<dbReference type="Proteomes" id="UP000291343">
    <property type="component" value="Unassembled WGS sequence"/>
</dbReference>
<dbReference type="OrthoDB" id="6080404at2759"/>
<evidence type="ECO:0000256" key="1">
    <source>
        <dbReference type="ARBA" id="ARBA00004370"/>
    </source>
</evidence>
<dbReference type="GO" id="GO:0016600">
    <property type="term" value="C:flotillin complex"/>
    <property type="evidence" value="ECO:0007669"/>
    <property type="project" value="TreeGrafter"/>
</dbReference>
<sequence>MTWGFVTCGPNEALVVSGCCYNKPLLVPGGRAFVWPTIQCVQRISLNTMTLQVDSPTVYTSQGVPISVTGIAQVKIQGQNEEMLLAACEQFLGKTDAEIQNIALVTLEGHQRAIMGSMTVEEIYKDRKKFSKQVFEVASSDLVNMGITVVSYTLKDIRDEEGYLKSLGMARTAEVKRDARIGEAEARRDARIKEAIAEEEQMASRYLNDTEIAKAQRDFELKKAAYDMEVQTKKAEAEMAYELQAAKTKQRIKEEQMQIKVVERTQQIAVQDQEIQRRQRELDATIRRPAEAEKYRLEKLAEANRKRVVMEAEAEAESLRVRGEAEAFAVEAKARADAEQMMKKAEAWREYHDAAVIDMLLETLPKIAAEVAAPLSQAKKITMVQSGSGEVGAAKLTGEVLDIVAKVPDLVKNMTGVNIMKSAPGFRTDSFL</sequence>
<dbReference type="AlphaFoldDB" id="A0A482XPC3"/>
<keyword evidence="3" id="KW-0472">Membrane</keyword>
<organism evidence="6 7">
    <name type="scientific">Laodelphax striatellus</name>
    <name type="common">Small brown planthopper</name>
    <name type="synonym">Delphax striatella</name>
    <dbReference type="NCBI Taxonomy" id="195883"/>
    <lineage>
        <taxon>Eukaryota</taxon>
        <taxon>Metazoa</taxon>
        <taxon>Ecdysozoa</taxon>
        <taxon>Arthropoda</taxon>
        <taxon>Hexapoda</taxon>
        <taxon>Insecta</taxon>
        <taxon>Pterygota</taxon>
        <taxon>Neoptera</taxon>
        <taxon>Paraneoptera</taxon>
        <taxon>Hemiptera</taxon>
        <taxon>Auchenorrhyncha</taxon>
        <taxon>Fulgoroidea</taxon>
        <taxon>Delphacidae</taxon>
        <taxon>Criomorphinae</taxon>
        <taxon>Laodelphax</taxon>
    </lineage>
</organism>
<dbReference type="InterPro" id="IPR001107">
    <property type="entry name" value="Band_7"/>
</dbReference>
<dbReference type="GO" id="GO:1901890">
    <property type="term" value="P:positive regulation of cell junction assembly"/>
    <property type="evidence" value="ECO:0007669"/>
    <property type="project" value="TreeGrafter"/>
</dbReference>
<evidence type="ECO:0000313" key="6">
    <source>
        <dbReference type="EMBL" id="RZF47596.1"/>
    </source>
</evidence>
<comment type="caution">
    <text evidence="6">The sequence shown here is derived from an EMBL/GenBank/DDBJ whole genome shotgun (WGS) entry which is preliminary data.</text>
</comment>
<dbReference type="Pfam" id="PF01145">
    <property type="entry name" value="Band_7"/>
    <property type="match status" value="1"/>
</dbReference>
<name>A0A482XPC3_LAOST</name>
<gene>
    <name evidence="6" type="ORF">LSTR_LSTR012218</name>
</gene>
<reference evidence="6 7" key="1">
    <citation type="journal article" date="2017" name="Gigascience">
        <title>Genome sequence of the small brown planthopper, Laodelphax striatellus.</title>
        <authorList>
            <person name="Zhu J."/>
            <person name="Jiang F."/>
            <person name="Wang X."/>
            <person name="Yang P."/>
            <person name="Bao Y."/>
            <person name="Zhao W."/>
            <person name="Wang W."/>
            <person name="Lu H."/>
            <person name="Wang Q."/>
            <person name="Cui N."/>
            <person name="Li J."/>
            <person name="Chen X."/>
            <person name="Luo L."/>
            <person name="Yu J."/>
            <person name="Kang L."/>
            <person name="Cui F."/>
        </authorList>
    </citation>
    <scope>NUCLEOTIDE SEQUENCE [LARGE SCALE GENOMIC DNA]</scope>
    <source>
        <strain evidence="6">Lst14</strain>
    </source>
</reference>
<dbReference type="Pfam" id="PF15975">
    <property type="entry name" value="Flot"/>
    <property type="match status" value="1"/>
</dbReference>
<dbReference type="STRING" id="195883.A0A482XPC3"/>
<feature type="domain" description="Band 7" evidence="5">
    <location>
        <begin position="87"/>
        <end position="269"/>
    </location>
</feature>
<dbReference type="GO" id="GO:0002090">
    <property type="term" value="P:regulation of receptor internalization"/>
    <property type="evidence" value="ECO:0007669"/>
    <property type="project" value="TreeGrafter"/>
</dbReference>
<dbReference type="GO" id="GO:0045807">
    <property type="term" value="P:positive regulation of endocytosis"/>
    <property type="evidence" value="ECO:0007669"/>
    <property type="project" value="TreeGrafter"/>
</dbReference>
<dbReference type="GO" id="GO:0070528">
    <property type="term" value="P:protein kinase C signaling"/>
    <property type="evidence" value="ECO:0007669"/>
    <property type="project" value="TreeGrafter"/>
</dbReference>
<evidence type="ECO:0000256" key="3">
    <source>
        <dbReference type="ARBA" id="ARBA00023136"/>
    </source>
</evidence>
<evidence type="ECO:0000259" key="5">
    <source>
        <dbReference type="SMART" id="SM00244"/>
    </source>
</evidence>
<dbReference type="SMR" id="A0A482XPC3"/>
<dbReference type="InterPro" id="IPR036013">
    <property type="entry name" value="Band_7/SPFH_dom_sf"/>
</dbReference>
<dbReference type="SUPFAM" id="SSF117892">
    <property type="entry name" value="Band 7/SPFH domain"/>
    <property type="match status" value="1"/>
</dbReference>
<dbReference type="SMART" id="SM00244">
    <property type="entry name" value="PHB"/>
    <property type="match status" value="1"/>
</dbReference>
<dbReference type="GO" id="GO:0031410">
    <property type="term" value="C:cytoplasmic vesicle"/>
    <property type="evidence" value="ECO:0007669"/>
    <property type="project" value="TreeGrafter"/>
</dbReference>
<dbReference type="PANTHER" id="PTHR13806:SF46">
    <property type="entry name" value="FLOTILLIN-1-RELATED"/>
    <property type="match status" value="1"/>
</dbReference>
<accession>A0A482XPC3</accession>
<comment type="similarity">
    <text evidence="2 4">Belongs to the band 7/mec-2 family. Flotillin subfamily.</text>
</comment>